<reference evidence="3" key="1">
    <citation type="submission" date="2016-06" db="EMBL/GenBank/DDBJ databases">
        <title>Complete genome sequence of Actinoalloteichus fjordicus DSM 46855 (=ADI127-17), type strain of the new species Actinoalloteichus fjordicus.</title>
        <authorList>
            <person name="Ruckert C."/>
            <person name="Nouioui I."/>
            <person name="Willmese J."/>
            <person name="van Wezel G."/>
            <person name="Klenk H.-P."/>
            <person name="Kalinowski J."/>
            <person name="Zotchev S.B."/>
        </authorList>
    </citation>
    <scope>NUCLEOTIDE SEQUENCE [LARGE SCALE GENOMIC DNA]</scope>
    <source>
        <strain evidence="3">ADI127-7</strain>
    </source>
</reference>
<feature type="compositionally biased region" description="Polar residues" evidence="1">
    <location>
        <begin position="112"/>
        <end position="125"/>
    </location>
</feature>
<dbReference type="Proteomes" id="UP000185511">
    <property type="component" value="Chromosome"/>
</dbReference>
<feature type="region of interest" description="Disordered" evidence="1">
    <location>
        <begin position="102"/>
        <end position="138"/>
    </location>
</feature>
<evidence type="ECO:0000313" key="2">
    <source>
        <dbReference type="EMBL" id="APU14162.1"/>
    </source>
</evidence>
<keyword evidence="3" id="KW-1185">Reference proteome</keyword>
<evidence type="ECO:0000313" key="3">
    <source>
        <dbReference type="Proteomes" id="UP000185511"/>
    </source>
</evidence>
<organism evidence="2 3">
    <name type="scientific">Actinoalloteichus fjordicus</name>
    <dbReference type="NCBI Taxonomy" id="1612552"/>
    <lineage>
        <taxon>Bacteria</taxon>
        <taxon>Bacillati</taxon>
        <taxon>Actinomycetota</taxon>
        <taxon>Actinomycetes</taxon>
        <taxon>Pseudonocardiales</taxon>
        <taxon>Pseudonocardiaceae</taxon>
        <taxon>Actinoalloteichus</taxon>
    </lineage>
</organism>
<dbReference type="EMBL" id="CP016076">
    <property type="protein sequence ID" value="APU14162.1"/>
    <property type="molecule type" value="Genomic_DNA"/>
</dbReference>
<sequence length="242" mass="25884">MIIGVGMSSLQQVAQQVLLASDRTAQARHALSVAAAHLDEALAVATAALAGARAASAEHGLALLRHTRETIAEELHRIEQAERIVLGFHAALVVGDSAITEPPGGAREAVAQESSSRTPANTRRSQPGGDDASPLGRWRDRTATEHVLDEGNAIGRAPARRKKDLIREVRSVEELDELFTALAAGGRDAPMPSYIGRLLRRPDGTTIGYRTKSKTTVEPTVDMKIPGGRSLKIQVNTQKWST</sequence>
<gene>
    <name evidence="2" type="ORF">UA74_10495</name>
</gene>
<proteinExistence type="predicted"/>
<evidence type="ECO:0000256" key="1">
    <source>
        <dbReference type="SAM" id="MobiDB-lite"/>
    </source>
</evidence>
<dbReference type="AlphaFoldDB" id="A0AAC9LCG7"/>
<name>A0AAC9LCG7_9PSEU</name>
<dbReference type="KEGG" id="acad:UA74_10495"/>
<protein>
    <submittedName>
        <fullName evidence="2">Uncharacterized protein</fullName>
    </submittedName>
</protein>
<accession>A0AAC9LCG7</accession>